<evidence type="ECO:0008006" key="3">
    <source>
        <dbReference type="Google" id="ProtNLM"/>
    </source>
</evidence>
<dbReference type="AlphaFoldDB" id="A0A9D4G363"/>
<dbReference type="EMBL" id="JAIWYP010000006">
    <property type="protein sequence ID" value="KAH3809307.1"/>
    <property type="molecule type" value="Genomic_DNA"/>
</dbReference>
<organism evidence="1 2">
    <name type="scientific">Dreissena polymorpha</name>
    <name type="common">Zebra mussel</name>
    <name type="synonym">Mytilus polymorpha</name>
    <dbReference type="NCBI Taxonomy" id="45954"/>
    <lineage>
        <taxon>Eukaryota</taxon>
        <taxon>Metazoa</taxon>
        <taxon>Spiralia</taxon>
        <taxon>Lophotrochozoa</taxon>
        <taxon>Mollusca</taxon>
        <taxon>Bivalvia</taxon>
        <taxon>Autobranchia</taxon>
        <taxon>Heteroconchia</taxon>
        <taxon>Euheterodonta</taxon>
        <taxon>Imparidentia</taxon>
        <taxon>Neoheterodontei</taxon>
        <taxon>Myida</taxon>
        <taxon>Dreissenoidea</taxon>
        <taxon>Dreissenidae</taxon>
        <taxon>Dreissena</taxon>
    </lineage>
</organism>
<gene>
    <name evidence="1" type="ORF">DPMN_137669</name>
</gene>
<keyword evidence="2" id="KW-1185">Reference proteome</keyword>
<protein>
    <recommendedName>
        <fullName evidence="3">Cadherin domain-containing protein</fullName>
    </recommendedName>
</protein>
<evidence type="ECO:0000313" key="2">
    <source>
        <dbReference type="Proteomes" id="UP000828390"/>
    </source>
</evidence>
<evidence type="ECO:0000313" key="1">
    <source>
        <dbReference type="EMBL" id="KAH3809307.1"/>
    </source>
</evidence>
<reference evidence="1" key="2">
    <citation type="submission" date="2020-11" db="EMBL/GenBank/DDBJ databases">
        <authorList>
            <person name="McCartney M.A."/>
            <person name="Auch B."/>
            <person name="Kono T."/>
            <person name="Mallez S."/>
            <person name="Becker A."/>
            <person name="Gohl D.M."/>
            <person name="Silverstein K.A.T."/>
            <person name="Koren S."/>
            <person name="Bechman K.B."/>
            <person name="Herman A."/>
            <person name="Abrahante J.E."/>
            <person name="Garbe J."/>
        </authorList>
    </citation>
    <scope>NUCLEOTIDE SEQUENCE</scope>
    <source>
        <strain evidence="1">Duluth1</strain>
        <tissue evidence="1">Whole animal</tissue>
    </source>
</reference>
<dbReference type="SUPFAM" id="SSF49313">
    <property type="entry name" value="Cadherin-like"/>
    <property type="match status" value="1"/>
</dbReference>
<dbReference type="Proteomes" id="UP000828390">
    <property type="component" value="Unassembled WGS sequence"/>
</dbReference>
<comment type="caution">
    <text evidence="1">The sequence shown here is derived from an EMBL/GenBank/DDBJ whole genome shotgun (WGS) entry which is preliminary data.</text>
</comment>
<dbReference type="GO" id="GO:0005509">
    <property type="term" value="F:calcium ion binding"/>
    <property type="evidence" value="ECO:0007669"/>
    <property type="project" value="InterPro"/>
</dbReference>
<dbReference type="CDD" id="cd11304">
    <property type="entry name" value="Cadherin_repeat"/>
    <property type="match status" value="1"/>
</dbReference>
<name>A0A9D4G363_DREPO</name>
<accession>A0A9D4G363</accession>
<dbReference type="InterPro" id="IPR015919">
    <property type="entry name" value="Cadherin-like_sf"/>
</dbReference>
<dbReference type="GO" id="GO:0016020">
    <property type="term" value="C:membrane"/>
    <property type="evidence" value="ECO:0007669"/>
    <property type="project" value="InterPro"/>
</dbReference>
<dbReference type="Gene3D" id="2.60.40.60">
    <property type="entry name" value="Cadherins"/>
    <property type="match status" value="1"/>
</dbReference>
<sequence length="1238" mass="130820">MSIFTIQPPTFVSGIPATSPSISDSTVIATSLGVFTVTDPDTTCSITSPVTSVYEIRPLTSPADPQKPEFQVWISAAVTQASIDFNDQAVPLPLTITCTDGNTAITGTFSVNIVDEPPVISALPASGTAINDGLQTTAAILHTFSVTDSDDAVTCSVRTPQNARFEVVAATSPAFNIRVKAGATLSAADGPHVINVDCTDSVNTVSSTFTQPACINTPPTFVSGMPGSSASISDATVAPTLLGKFTTTDPDTTCSVTLPVASAYEVRKVTSPVNPQQPEFEVWIKSTVTQTSIDFNDQAVPLPLTIRCTDGNVASDITGTFNVNIVDEPPVITLLHSTGSSINDGLQAAAATLHTFSVTDSDDLVTCSIQAPEATFFEVVPATSPAFNIRVKAGVTLVAAVSPYVVNVDCTDAVTVVNSTFTQPVLDKPPTFVTGIPGNSPDVSDDTVIATSLGKFTTTDPDTTCSVTSPVTTVYEIRKIASPTDPQKPEFEVWISNAVTQASIDFNDQAVPLPLTIKCTDGNVVNDITGTFNVNIVDSPPVFTALPATGTNIFDGLKPATETLHTFSVIDSDDAVMCSARSPENALFEVGAGVAPRFTINVKAGVTLRAANGPYVINVDCSDGVNNVTAKFTQPVIDTPPTFVSGIPGSSPNVSDVTVTQTLLGKFTTTDPDTACSVTSPSTTVYEIRNVTSPVNVSQPEFEVWISSTVTESAIDFNDQAVPLALTIRCTDGNPVNVITGTFNVNIVDEDPVLTSFPTTSYQFLEDTSVPALQLNSFSLKDSDDAISCKVDPATPEATHFEIRAGTVPAFQIWYKGRPPASLNYDVTPVHNVTIICDDGNVFSARYHYAVELENSPPVFVNLPAVTLPSIAESVTSKTLLYTLTVSDLGVPPCYLSDTALAAGILPLEQSTVTPPNTQYLVYAHNPGGFDFEGSSGAVNVEITCGDSVSTVKETLIVNIINTAPVITNPGGSSDVAEDVSGTLTLKTLDFVTFDTSDATCSMTSADGGPFAVTGNQIVKTAGALDFETKATYNLDVTCTDGLLQTTDTYVVKVQNVGPKITSLPTASTLDEWQTAEKQLTTLTLTEDAADCVQTSPTYNEFNVKYEPATKVWVIYYVSEAVAGRSLSYDTNPFYNLHIQCSDAAGVKGAEKIFTVHINDNKAPTIDNLSRSPITKLSLVAKDFSATDTVFTATGSDVENDNVIYSMLSCTPNATCPFIMSPSRLFSRHFKRSESFTR</sequence>
<reference evidence="1" key="1">
    <citation type="journal article" date="2019" name="bioRxiv">
        <title>The Genome of the Zebra Mussel, Dreissena polymorpha: A Resource for Invasive Species Research.</title>
        <authorList>
            <person name="McCartney M.A."/>
            <person name="Auch B."/>
            <person name="Kono T."/>
            <person name="Mallez S."/>
            <person name="Zhang Y."/>
            <person name="Obille A."/>
            <person name="Becker A."/>
            <person name="Abrahante J.E."/>
            <person name="Garbe J."/>
            <person name="Badalamenti J.P."/>
            <person name="Herman A."/>
            <person name="Mangelson H."/>
            <person name="Liachko I."/>
            <person name="Sullivan S."/>
            <person name="Sone E.D."/>
            <person name="Koren S."/>
            <person name="Silverstein K.A.T."/>
            <person name="Beckman K.B."/>
            <person name="Gohl D.M."/>
        </authorList>
    </citation>
    <scope>NUCLEOTIDE SEQUENCE</scope>
    <source>
        <strain evidence="1">Duluth1</strain>
        <tissue evidence="1">Whole animal</tissue>
    </source>
</reference>
<proteinExistence type="predicted"/>